<dbReference type="SUPFAM" id="SSF53474">
    <property type="entry name" value="alpha/beta-Hydrolases"/>
    <property type="match status" value="1"/>
</dbReference>
<evidence type="ECO:0000256" key="5">
    <source>
        <dbReference type="ARBA" id="ARBA00023242"/>
    </source>
</evidence>
<evidence type="ECO:0000256" key="3">
    <source>
        <dbReference type="ARBA" id="ARBA00022989"/>
    </source>
</evidence>
<proteinExistence type="inferred from homology"/>
<comment type="subcellular location">
    <subcellularLocation>
        <location evidence="6">Nucleus outer membrane</location>
        <topology evidence="6">Single-pass membrane protein</topology>
    </subcellularLocation>
</comment>
<organism evidence="7 8">
    <name type="scientific">Conoideocrella luteorostrata</name>
    <dbReference type="NCBI Taxonomy" id="1105319"/>
    <lineage>
        <taxon>Eukaryota</taxon>
        <taxon>Fungi</taxon>
        <taxon>Dikarya</taxon>
        <taxon>Ascomycota</taxon>
        <taxon>Pezizomycotina</taxon>
        <taxon>Sordariomycetes</taxon>
        <taxon>Hypocreomycetidae</taxon>
        <taxon>Hypocreales</taxon>
        <taxon>Clavicipitaceae</taxon>
        <taxon>Conoideocrella</taxon>
    </lineage>
</organism>
<keyword evidence="8" id="KW-1185">Reference proteome</keyword>
<dbReference type="PANTHER" id="PTHR12265">
    <property type="entry name" value="TRANSMEMBRANE PROTEIN 53"/>
    <property type="match status" value="1"/>
</dbReference>
<evidence type="ECO:0000256" key="6">
    <source>
        <dbReference type="ARBA" id="ARBA00034303"/>
    </source>
</evidence>
<gene>
    <name evidence="7" type="ORF">QQS21_000280</name>
</gene>
<comment type="caution">
    <text evidence="7">The sequence shown here is derived from an EMBL/GenBank/DDBJ whole genome shotgun (WGS) entry which is preliminary data.</text>
</comment>
<evidence type="ECO:0000313" key="7">
    <source>
        <dbReference type="EMBL" id="KAK2616902.1"/>
    </source>
</evidence>
<dbReference type="EMBL" id="JASWJB010000002">
    <property type="protein sequence ID" value="KAK2616902.1"/>
    <property type="molecule type" value="Genomic_DNA"/>
</dbReference>
<sequence>MPPTTAFHPLEAIGQDIYYVDHRSDQSSKSENINASTDPQLIILCTWLGGATPSRIQKYLDGYISLYPKSPILLIAGRFLDITVLPFSVLHARLAPARHVMIERIEAQADDEAARPSFLWHIFSHGGCNSAIQMALSLHNERGDIDLSKHIKLLILDCCPGDATFENAYKAAAYSLPAAFPARAVGQLLLYPAMGILTGLQNAGLMLSVSHLRAQLNDPAVLGNARRLYLYSKADQVVRWQDVEAHIEDARSQQGLSAQGVSYPDSPHCALVRDHGPDYWKTIVAFWNAPIGDNSPTSKL</sequence>
<comment type="similarity">
    <text evidence="1">Belongs to the TMEM53 family.</text>
</comment>
<keyword evidence="3" id="KW-1133">Transmembrane helix</keyword>
<dbReference type="Proteomes" id="UP001251528">
    <property type="component" value="Unassembled WGS sequence"/>
</dbReference>
<evidence type="ECO:0000256" key="4">
    <source>
        <dbReference type="ARBA" id="ARBA00023136"/>
    </source>
</evidence>
<keyword evidence="2" id="KW-0812">Transmembrane</keyword>
<dbReference type="Pfam" id="PF05705">
    <property type="entry name" value="DUF829"/>
    <property type="match status" value="1"/>
</dbReference>
<protein>
    <submittedName>
        <fullName evidence="7">Uncharacterized protein</fullName>
    </submittedName>
</protein>
<dbReference type="AlphaFoldDB" id="A0AAJ0D1E3"/>
<dbReference type="InterPro" id="IPR029058">
    <property type="entry name" value="AB_hydrolase_fold"/>
</dbReference>
<accession>A0AAJ0D1E3</accession>
<evidence type="ECO:0000313" key="8">
    <source>
        <dbReference type="Proteomes" id="UP001251528"/>
    </source>
</evidence>
<keyword evidence="5" id="KW-0539">Nucleus</keyword>
<evidence type="ECO:0000256" key="1">
    <source>
        <dbReference type="ARBA" id="ARBA00007387"/>
    </source>
</evidence>
<dbReference type="PANTHER" id="PTHR12265:SF30">
    <property type="entry name" value="TRANSMEMBRANE PROTEIN 53"/>
    <property type="match status" value="1"/>
</dbReference>
<name>A0AAJ0D1E3_9HYPO</name>
<keyword evidence="4" id="KW-0472">Membrane</keyword>
<dbReference type="GO" id="GO:0005640">
    <property type="term" value="C:nuclear outer membrane"/>
    <property type="evidence" value="ECO:0007669"/>
    <property type="project" value="UniProtKB-SubCell"/>
</dbReference>
<dbReference type="InterPro" id="IPR008547">
    <property type="entry name" value="DUF829_TMEM53"/>
</dbReference>
<evidence type="ECO:0000256" key="2">
    <source>
        <dbReference type="ARBA" id="ARBA00022692"/>
    </source>
</evidence>
<reference evidence="7" key="1">
    <citation type="submission" date="2023-06" db="EMBL/GenBank/DDBJ databases">
        <title>Conoideocrella luteorostrata (Hypocreales: Clavicipitaceae), a potential biocontrol fungus for elongate hemlock scale in United States Christmas tree production areas.</title>
        <authorList>
            <person name="Barrett H."/>
            <person name="Lovett B."/>
            <person name="Macias A.M."/>
            <person name="Stajich J.E."/>
            <person name="Kasson M.T."/>
        </authorList>
    </citation>
    <scope>NUCLEOTIDE SEQUENCE</scope>
    <source>
        <strain evidence="7">ARSEF 14590</strain>
    </source>
</reference>